<dbReference type="PROSITE" id="PS51007">
    <property type="entry name" value="CYTC"/>
    <property type="match status" value="1"/>
</dbReference>
<dbReference type="Gene3D" id="1.10.760.10">
    <property type="entry name" value="Cytochrome c-like domain"/>
    <property type="match status" value="1"/>
</dbReference>
<dbReference type="GO" id="GO:0020037">
    <property type="term" value="F:heme binding"/>
    <property type="evidence" value="ECO:0007669"/>
    <property type="project" value="InterPro"/>
</dbReference>
<gene>
    <name evidence="9" type="ORF">EDC57_1986</name>
</gene>
<comment type="caution">
    <text evidence="9">The sequence shown here is derived from an EMBL/GenBank/DDBJ whole genome shotgun (WGS) entry which is preliminary data.</text>
</comment>
<accession>A0A3N1Y1R9</accession>
<dbReference type="PANTHER" id="PTHR40942">
    <property type="match status" value="1"/>
</dbReference>
<organism evidence="9 10">
    <name type="scientific">Inmirania thermothiophila</name>
    <dbReference type="NCBI Taxonomy" id="1750597"/>
    <lineage>
        <taxon>Bacteria</taxon>
        <taxon>Pseudomonadati</taxon>
        <taxon>Pseudomonadota</taxon>
        <taxon>Gammaproteobacteria</taxon>
        <taxon>Chromatiales</taxon>
        <taxon>Ectothiorhodospiraceae</taxon>
        <taxon>Inmirania</taxon>
    </lineage>
</organism>
<dbReference type="InterPro" id="IPR036909">
    <property type="entry name" value="Cyt_c-like_dom_sf"/>
</dbReference>
<dbReference type="OrthoDB" id="9814708at2"/>
<dbReference type="PRINTS" id="PR00607">
    <property type="entry name" value="CYTCHROMECIE"/>
</dbReference>
<evidence type="ECO:0000256" key="3">
    <source>
        <dbReference type="ARBA" id="ARBA00022723"/>
    </source>
</evidence>
<keyword evidence="2 6" id="KW-0349">Heme</keyword>
<evidence type="ECO:0000256" key="1">
    <source>
        <dbReference type="ARBA" id="ARBA00022448"/>
    </source>
</evidence>
<keyword evidence="7" id="KW-0732">Signal</keyword>
<dbReference type="GO" id="GO:0005506">
    <property type="term" value="F:iron ion binding"/>
    <property type="evidence" value="ECO:0007669"/>
    <property type="project" value="InterPro"/>
</dbReference>
<evidence type="ECO:0000313" key="10">
    <source>
        <dbReference type="Proteomes" id="UP000276634"/>
    </source>
</evidence>
<keyword evidence="10" id="KW-1185">Reference proteome</keyword>
<keyword evidence="1" id="KW-0813">Transport</keyword>
<feature type="chain" id="PRO_5017976674" evidence="7">
    <location>
        <begin position="24"/>
        <end position="103"/>
    </location>
</feature>
<dbReference type="InterPro" id="IPR002323">
    <property type="entry name" value="Cyt_CIE"/>
</dbReference>
<evidence type="ECO:0000256" key="6">
    <source>
        <dbReference type="PROSITE-ProRule" id="PRU00433"/>
    </source>
</evidence>
<feature type="domain" description="Cytochrome c" evidence="8">
    <location>
        <begin position="22"/>
        <end position="102"/>
    </location>
</feature>
<protein>
    <submittedName>
        <fullName evidence="9">Cytochrome c5</fullName>
    </submittedName>
</protein>
<dbReference type="RefSeq" id="WP_123401679.1">
    <property type="nucleotide sequence ID" value="NZ_RJVI01000002.1"/>
</dbReference>
<proteinExistence type="predicted"/>
<keyword evidence="4" id="KW-0249">Electron transport</keyword>
<keyword evidence="3 6" id="KW-0479">Metal-binding</keyword>
<dbReference type="AlphaFoldDB" id="A0A3N1Y1R9"/>
<evidence type="ECO:0000313" key="9">
    <source>
        <dbReference type="EMBL" id="ROR32775.1"/>
    </source>
</evidence>
<dbReference type="GO" id="GO:0009055">
    <property type="term" value="F:electron transfer activity"/>
    <property type="evidence" value="ECO:0007669"/>
    <property type="project" value="InterPro"/>
</dbReference>
<sequence>MKTISRTLGIALGLALAAGAANAAGDGKALYDRVCFACHATGAAGAPKVGDKAAWAPRIAQGVDTLVAHAVNGYNAMPPKGGCGDCDEAQIRAAIEYMIGQSQ</sequence>
<dbReference type="EMBL" id="RJVI01000002">
    <property type="protein sequence ID" value="ROR32775.1"/>
    <property type="molecule type" value="Genomic_DNA"/>
</dbReference>
<dbReference type="PANTHER" id="PTHR40942:SF4">
    <property type="entry name" value="CYTOCHROME C5"/>
    <property type="match status" value="1"/>
</dbReference>
<evidence type="ECO:0000256" key="2">
    <source>
        <dbReference type="ARBA" id="ARBA00022617"/>
    </source>
</evidence>
<feature type="signal peptide" evidence="7">
    <location>
        <begin position="1"/>
        <end position="23"/>
    </location>
</feature>
<reference evidence="9 10" key="1">
    <citation type="submission" date="2018-11" db="EMBL/GenBank/DDBJ databases">
        <title>Genomic Encyclopedia of Type Strains, Phase IV (KMG-IV): sequencing the most valuable type-strain genomes for metagenomic binning, comparative biology and taxonomic classification.</title>
        <authorList>
            <person name="Goeker M."/>
        </authorList>
    </citation>
    <scope>NUCLEOTIDE SEQUENCE [LARGE SCALE GENOMIC DNA]</scope>
    <source>
        <strain evidence="9 10">DSM 100275</strain>
    </source>
</reference>
<evidence type="ECO:0000256" key="4">
    <source>
        <dbReference type="ARBA" id="ARBA00022982"/>
    </source>
</evidence>
<dbReference type="InterPro" id="IPR009056">
    <property type="entry name" value="Cyt_c-like_dom"/>
</dbReference>
<dbReference type="Pfam" id="PF13442">
    <property type="entry name" value="Cytochrome_CBB3"/>
    <property type="match status" value="1"/>
</dbReference>
<dbReference type="SUPFAM" id="SSF46626">
    <property type="entry name" value="Cytochrome c"/>
    <property type="match status" value="1"/>
</dbReference>
<evidence type="ECO:0000259" key="8">
    <source>
        <dbReference type="PROSITE" id="PS51007"/>
    </source>
</evidence>
<keyword evidence="5 6" id="KW-0408">Iron</keyword>
<evidence type="ECO:0000256" key="7">
    <source>
        <dbReference type="SAM" id="SignalP"/>
    </source>
</evidence>
<name>A0A3N1Y1R9_9GAMM</name>
<evidence type="ECO:0000256" key="5">
    <source>
        <dbReference type="ARBA" id="ARBA00023004"/>
    </source>
</evidence>
<dbReference type="Proteomes" id="UP000276634">
    <property type="component" value="Unassembled WGS sequence"/>
</dbReference>